<evidence type="ECO:0000313" key="2">
    <source>
        <dbReference type="Proteomes" id="UP000504603"/>
    </source>
</evidence>
<organism evidence="2 4">
    <name type="scientific">Momordica charantia</name>
    <name type="common">Bitter gourd</name>
    <name type="synonym">Balsam pear</name>
    <dbReference type="NCBI Taxonomy" id="3673"/>
    <lineage>
        <taxon>Eukaryota</taxon>
        <taxon>Viridiplantae</taxon>
        <taxon>Streptophyta</taxon>
        <taxon>Embryophyta</taxon>
        <taxon>Tracheophyta</taxon>
        <taxon>Spermatophyta</taxon>
        <taxon>Magnoliopsida</taxon>
        <taxon>eudicotyledons</taxon>
        <taxon>Gunneridae</taxon>
        <taxon>Pentapetalae</taxon>
        <taxon>rosids</taxon>
        <taxon>fabids</taxon>
        <taxon>Cucurbitales</taxon>
        <taxon>Cucurbitaceae</taxon>
        <taxon>Momordiceae</taxon>
        <taxon>Momordica</taxon>
    </lineage>
</organism>
<gene>
    <name evidence="3 4" type="primary">LOC111023953</name>
</gene>
<dbReference type="Proteomes" id="UP000504603">
    <property type="component" value="Unplaced"/>
</dbReference>
<dbReference type="RefSeq" id="XP_022157175.1">
    <property type="nucleotide sequence ID" value="XM_022301483.1"/>
</dbReference>
<proteinExistence type="predicted"/>
<reference evidence="3 4" key="1">
    <citation type="submission" date="2025-04" db="UniProtKB">
        <authorList>
            <consortium name="RefSeq"/>
        </authorList>
    </citation>
    <scope>IDENTIFICATION</scope>
    <source>
        <strain evidence="3 4">OHB3-1</strain>
    </source>
</reference>
<keyword evidence="1" id="KW-0472">Membrane</keyword>
<sequence length="184" mass="21043">MAVGGLKRAYEEVKDVSEKLQSKLQHCGSQFQNFATGYLLLGRLFFSTVSQNSSLNCHHWCLILALTLLCALVYFLLFLDALTLLYQTQIQIHMILNKFDEIGHQLILEAKDDDDVNVEAGEQYCSDDYGFELGFYRKMLMFDHLRIVGMKVYIYITASALLAVMAIELCVSKYWLCRDRGVGD</sequence>
<dbReference type="KEGG" id="mcha:111023953"/>
<keyword evidence="2" id="KW-1185">Reference proteome</keyword>
<evidence type="ECO:0000256" key="1">
    <source>
        <dbReference type="SAM" id="Phobius"/>
    </source>
</evidence>
<dbReference type="OrthoDB" id="1250556at2759"/>
<keyword evidence="1" id="KW-1133">Transmembrane helix</keyword>
<protein>
    <submittedName>
        <fullName evidence="3 4">Uncharacterized protein LOC111023953 isoform X1</fullName>
    </submittedName>
</protein>
<keyword evidence="1" id="KW-0812">Transmembrane</keyword>
<evidence type="ECO:0000313" key="4">
    <source>
        <dbReference type="RefSeq" id="XP_022157175.1"/>
    </source>
</evidence>
<accession>A0A6J1DSD4</accession>
<name>A0A6J1DSD4_MOMCH</name>
<dbReference type="RefSeq" id="XP_022157174.1">
    <property type="nucleotide sequence ID" value="XM_022301482.1"/>
</dbReference>
<evidence type="ECO:0000313" key="3">
    <source>
        <dbReference type="RefSeq" id="XP_022157174.1"/>
    </source>
</evidence>
<dbReference type="GeneID" id="111023953"/>
<feature type="transmembrane region" description="Helical" evidence="1">
    <location>
        <begin position="152"/>
        <end position="171"/>
    </location>
</feature>
<dbReference type="AlphaFoldDB" id="A0A6J1DSD4"/>
<feature type="transmembrane region" description="Helical" evidence="1">
    <location>
        <begin position="60"/>
        <end position="79"/>
    </location>
</feature>